<keyword evidence="4" id="KW-0808">Transferase</keyword>
<dbReference type="PANTHER" id="PTHR43080">
    <property type="entry name" value="CBS DOMAIN-CONTAINING PROTEIN CBSX3, MITOCHONDRIAL"/>
    <property type="match status" value="1"/>
</dbReference>
<dbReference type="RefSeq" id="WP_108949162.1">
    <property type="nucleotide sequence ID" value="NZ_CP022187.1"/>
</dbReference>
<evidence type="ECO:0000313" key="5">
    <source>
        <dbReference type="Proteomes" id="UP000244930"/>
    </source>
</evidence>
<gene>
    <name evidence="4" type="ORF">CEW83_09740</name>
</gene>
<dbReference type="EMBL" id="CP022187">
    <property type="protein sequence ID" value="AWI75456.1"/>
    <property type="molecule type" value="Genomic_DNA"/>
</dbReference>
<keyword evidence="5" id="KW-1185">Reference proteome</keyword>
<organism evidence="4 5">
    <name type="scientific">Parazoarcus communis</name>
    <dbReference type="NCBI Taxonomy" id="41977"/>
    <lineage>
        <taxon>Bacteria</taxon>
        <taxon>Pseudomonadati</taxon>
        <taxon>Pseudomonadota</taxon>
        <taxon>Betaproteobacteria</taxon>
        <taxon>Rhodocyclales</taxon>
        <taxon>Zoogloeaceae</taxon>
        <taxon>Parazoarcus</taxon>
    </lineage>
</organism>
<dbReference type="PROSITE" id="PS51371">
    <property type="entry name" value="CBS"/>
    <property type="match status" value="2"/>
</dbReference>
<evidence type="ECO:0000256" key="1">
    <source>
        <dbReference type="ARBA" id="ARBA00023122"/>
    </source>
</evidence>
<dbReference type="Pfam" id="PF00571">
    <property type="entry name" value="CBS"/>
    <property type="match status" value="2"/>
</dbReference>
<dbReference type="CDD" id="cd04623">
    <property type="entry name" value="CBS_pair_bac_euk"/>
    <property type="match status" value="1"/>
</dbReference>
<evidence type="ECO:0000259" key="3">
    <source>
        <dbReference type="PROSITE" id="PS51371"/>
    </source>
</evidence>
<protein>
    <submittedName>
        <fullName evidence="4">Histidine kinase</fullName>
    </submittedName>
</protein>
<dbReference type="InterPro" id="IPR044725">
    <property type="entry name" value="CBSX3_CBS_dom"/>
</dbReference>
<dbReference type="AlphaFoldDB" id="A0A2U8GR29"/>
<evidence type="ECO:0000313" key="4">
    <source>
        <dbReference type="EMBL" id="AWI75456.1"/>
    </source>
</evidence>
<proteinExistence type="predicted"/>
<feature type="domain" description="CBS" evidence="3">
    <location>
        <begin position="10"/>
        <end position="71"/>
    </location>
</feature>
<dbReference type="InterPro" id="IPR051257">
    <property type="entry name" value="Diverse_CBS-Domain"/>
</dbReference>
<feature type="domain" description="CBS" evidence="3">
    <location>
        <begin position="77"/>
        <end position="133"/>
    </location>
</feature>
<sequence length="147" mass="16057">MTTTVGQILAQKGNKAMAVLPESSVLDALRIMAEHDIGAVLVVEGERLVGIFTERDYARKVVLKGLVSRDVKIRELMTANPRTVTPSCTVDEVMQTMTENRFRHLPVVEDGKISGIVTIGDMVKCIVSQQQATIEQLSNYIAGDLAT</sequence>
<keyword evidence="4" id="KW-0418">Kinase</keyword>
<evidence type="ECO:0000256" key="2">
    <source>
        <dbReference type="PROSITE-ProRule" id="PRU00703"/>
    </source>
</evidence>
<dbReference type="GO" id="GO:0016301">
    <property type="term" value="F:kinase activity"/>
    <property type="evidence" value="ECO:0007669"/>
    <property type="project" value="UniProtKB-KW"/>
</dbReference>
<reference evidence="4 5" key="1">
    <citation type="submission" date="2017-06" db="EMBL/GenBank/DDBJ databases">
        <title>Azoarcus.</title>
        <authorList>
            <person name="Woo J.-H."/>
            <person name="Kim H.-S."/>
        </authorList>
    </citation>
    <scope>NUCLEOTIDE SEQUENCE [LARGE SCALE GENOMIC DNA]</scope>
    <source>
        <strain evidence="4 5">TSPY31</strain>
    </source>
</reference>
<dbReference type="SMART" id="SM00116">
    <property type="entry name" value="CBS"/>
    <property type="match status" value="2"/>
</dbReference>
<dbReference type="InterPro" id="IPR046342">
    <property type="entry name" value="CBS_dom_sf"/>
</dbReference>
<dbReference type="PANTHER" id="PTHR43080:SF2">
    <property type="entry name" value="CBS DOMAIN-CONTAINING PROTEIN"/>
    <property type="match status" value="1"/>
</dbReference>
<dbReference type="SUPFAM" id="SSF54631">
    <property type="entry name" value="CBS-domain pair"/>
    <property type="match status" value="1"/>
</dbReference>
<name>A0A2U8GR29_9RHOO</name>
<dbReference type="KEGG" id="acom:CEW83_09740"/>
<accession>A0A2U8GR29</accession>
<keyword evidence="1 2" id="KW-0129">CBS domain</keyword>
<dbReference type="Gene3D" id="3.10.580.10">
    <property type="entry name" value="CBS-domain"/>
    <property type="match status" value="1"/>
</dbReference>
<dbReference type="Proteomes" id="UP000244930">
    <property type="component" value="Chromosome"/>
</dbReference>
<dbReference type="InterPro" id="IPR000644">
    <property type="entry name" value="CBS_dom"/>
</dbReference>